<keyword evidence="1" id="KW-1133">Transmembrane helix</keyword>
<organism evidence="2 3">
    <name type="scientific">Musa balbisiana</name>
    <name type="common">Banana</name>
    <dbReference type="NCBI Taxonomy" id="52838"/>
    <lineage>
        <taxon>Eukaryota</taxon>
        <taxon>Viridiplantae</taxon>
        <taxon>Streptophyta</taxon>
        <taxon>Embryophyta</taxon>
        <taxon>Tracheophyta</taxon>
        <taxon>Spermatophyta</taxon>
        <taxon>Magnoliopsida</taxon>
        <taxon>Liliopsida</taxon>
        <taxon>Zingiberales</taxon>
        <taxon>Musaceae</taxon>
        <taxon>Musa</taxon>
    </lineage>
</organism>
<comment type="caution">
    <text evidence="2">The sequence shown here is derived from an EMBL/GenBank/DDBJ whole genome shotgun (WGS) entry which is preliminary data.</text>
</comment>
<keyword evidence="1" id="KW-0472">Membrane</keyword>
<evidence type="ECO:0000256" key="1">
    <source>
        <dbReference type="SAM" id="Phobius"/>
    </source>
</evidence>
<sequence>MGAEADDSTPPPPPPPLPLRLPLVCKEDIPFGSKMGHLGRNDGYAIACLKEGRPIIIFTSSLGFGAVCSCVPLCLRFKVKP</sequence>
<evidence type="ECO:0000313" key="3">
    <source>
        <dbReference type="Proteomes" id="UP000317650"/>
    </source>
</evidence>
<feature type="transmembrane region" description="Helical" evidence="1">
    <location>
        <begin position="55"/>
        <end position="75"/>
    </location>
</feature>
<proteinExistence type="predicted"/>
<gene>
    <name evidence="2" type="ORF">C4D60_Mb01t25400</name>
</gene>
<dbReference type="EMBL" id="PYDT01000004">
    <property type="protein sequence ID" value="THU64336.1"/>
    <property type="molecule type" value="Genomic_DNA"/>
</dbReference>
<reference evidence="2 3" key="1">
    <citation type="journal article" date="2019" name="Nat. Plants">
        <title>Genome sequencing of Musa balbisiana reveals subgenome evolution and function divergence in polyploid bananas.</title>
        <authorList>
            <person name="Yao X."/>
        </authorList>
    </citation>
    <scope>NUCLEOTIDE SEQUENCE [LARGE SCALE GENOMIC DNA]</scope>
    <source>
        <strain evidence="3">cv. DH-PKW</strain>
        <tissue evidence="2">Leaves</tissue>
    </source>
</reference>
<evidence type="ECO:0000313" key="2">
    <source>
        <dbReference type="EMBL" id="THU64336.1"/>
    </source>
</evidence>
<dbReference type="AlphaFoldDB" id="A0A4V4H7M1"/>
<accession>A0A4V4H7M1</accession>
<name>A0A4V4H7M1_MUSBA</name>
<dbReference type="Proteomes" id="UP000317650">
    <property type="component" value="Chromosome 1"/>
</dbReference>
<protein>
    <submittedName>
        <fullName evidence="2">Uncharacterized protein</fullName>
    </submittedName>
</protein>
<keyword evidence="1" id="KW-0812">Transmembrane</keyword>
<keyword evidence="3" id="KW-1185">Reference proteome</keyword>